<keyword evidence="3" id="KW-0223">Dioxygenase</keyword>
<dbReference type="Pfam" id="PF00903">
    <property type="entry name" value="Glyoxalase"/>
    <property type="match status" value="1"/>
</dbReference>
<reference evidence="4" key="1">
    <citation type="submission" date="2016-11" db="EMBL/GenBank/DDBJ databases">
        <authorList>
            <person name="Varghese N."/>
            <person name="Submissions S."/>
        </authorList>
    </citation>
    <scope>NUCLEOTIDE SEQUENCE [LARGE SCALE GENOMIC DNA]</scope>
    <source>
        <strain evidence="4">DSM 22363</strain>
    </source>
</reference>
<dbReference type="SUPFAM" id="SSF54593">
    <property type="entry name" value="Glyoxalase/Bleomycin resistance protein/Dihydroxybiphenyl dioxygenase"/>
    <property type="match status" value="1"/>
</dbReference>
<gene>
    <name evidence="3" type="ORF">SAMN02745824_1619</name>
</gene>
<dbReference type="GO" id="GO:0046491">
    <property type="term" value="P:L-methylmalonyl-CoA metabolic process"/>
    <property type="evidence" value="ECO:0007669"/>
    <property type="project" value="TreeGrafter"/>
</dbReference>
<keyword evidence="3" id="KW-0560">Oxidoreductase</keyword>
<dbReference type="RefSeq" id="WP_074204510.1">
    <property type="nucleotide sequence ID" value="NZ_FSQW01000001.1"/>
</dbReference>
<dbReference type="PROSITE" id="PS00934">
    <property type="entry name" value="GLYOXALASE_I_1"/>
    <property type="match status" value="1"/>
</dbReference>
<dbReference type="GO" id="GO:0004462">
    <property type="term" value="F:lactoylglutathione lyase activity"/>
    <property type="evidence" value="ECO:0007669"/>
    <property type="project" value="InterPro"/>
</dbReference>
<dbReference type="InterPro" id="IPR029068">
    <property type="entry name" value="Glyas_Bleomycin-R_OHBP_Dase"/>
</dbReference>
<dbReference type="Proteomes" id="UP000185192">
    <property type="component" value="Unassembled WGS sequence"/>
</dbReference>
<evidence type="ECO:0000313" key="4">
    <source>
        <dbReference type="Proteomes" id="UP000185192"/>
    </source>
</evidence>
<dbReference type="PANTHER" id="PTHR43048">
    <property type="entry name" value="METHYLMALONYL-COA EPIMERASE"/>
    <property type="match status" value="1"/>
</dbReference>
<dbReference type="InterPro" id="IPR051785">
    <property type="entry name" value="MMCE/EMCE_epimerase"/>
</dbReference>
<accession>A0A1N6D6U8</accession>
<dbReference type="PROSITE" id="PS51819">
    <property type="entry name" value="VOC"/>
    <property type="match status" value="1"/>
</dbReference>
<dbReference type="InterPro" id="IPR037523">
    <property type="entry name" value="VOC_core"/>
</dbReference>
<dbReference type="InterPro" id="IPR004360">
    <property type="entry name" value="Glyas_Fos-R_dOase_dom"/>
</dbReference>
<dbReference type="PANTHER" id="PTHR43048:SF6">
    <property type="entry name" value="BLR8189 PROTEIN"/>
    <property type="match status" value="1"/>
</dbReference>
<evidence type="ECO:0000259" key="2">
    <source>
        <dbReference type="PROSITE" id="PS51819"/>
    </source>
</evidence>
<dbReference type="Gene3D" id="3.10.180.10">
    <property type="entry name" value="2,3-Dihydroxybiphenyl 1,2-Dioxygenase, domain 1"/>
    <property type="match status" value="1"/>
</dbReference>
<sequence length="142" mass="15634">MIRGVHHIAIGVSDLDLALDFYRDALGFVVEQESTISADHKKAGEAVGIPGFEARMAMLVTGNIRIELWQYSRPNQGDRRSEPQDLGYPHFALEVEDITAECARLSLAGMTFVGPPVDFGTLKAVYGRDPFGNIIELLETVE</sequence>
<keyword evidence="1" id="KW-0479">Metal-binding</keyword>
<evidence type="ECO:0000313" key="3">
    <source>
        <dbReference type="EMBL" id="SIN66453.1"/>
    </source>
</evidence>
<dbReference type="STRING" id="1123272.SAMN02745824_1619"/>
<evidence type="ECO:0000256" key="1">
    <source>
        <dbReference type="ARBA" id="ARBA00022723"/>
    </source>
</evidence>
<keyword evidence="4" id="KW-1185">Reference proteome</keyword>
<dbReference type="EMBL" id="FSQW01000001">
    <property type="protein sequence ID" value="SIN66453.1"/>
    <property type="molecule type" value="Genomic_DNA"/>
</dbReference>
<name>A0A1N6D6U8_9SPHN</name>
<dbReference type="GO" id="GO:0004493">
    <property type="term" value="F:methylmalonyl-CoA epimerase activity"/>
    <property type="evidence" value="ECO:0007669"/>
    <property type="project" value="TreeGrafter"/>
</dbReference>
<dbReference type="GO" id="GO:0046872">
    <property type="term" value="F:metal ion binding"/>
    <property type="evidence" value="ECO:0007669"/>
    <property type="project" value="UniProtKB-KW"/>
</dbReference>
<protein>
    <submittedName>
        <fullName evidence="3">Catechol 2,3-dioxygenase</fullName>
    </submittedName>
</protein>
<dbReference type="AlphaFoldDB" id="A0A1N6D6U8"/>
<organism evidence="3 4">
    <name type="scientific">Parasphingorhabdus marina DSM 22363</name>
    <dbReference type="NCBI Taxonomy" id="1123272"/>
    <lineage>
        <taxon>Bacteria</taxon>
        <taxon>Pseudomonadati</taxon>
        <taxon>Pseudomonadota</taxon>
        <taxon>Alphaproteobacteria</taxon>
        <taxon>Sphingomonadales</taxon>
        <taxon>Sphingomonadaceae</taxon>
        <taxon>Parasphingorhabdus</taxon>
    </lineage>
</organism>
<dbReference type="GO" id="GO:0051213">
    <property type="term" value="F:dioxygenase activity"/>
    <property type="evidence" value="ECO:0007669"/>
    <property type="project" value="UniProtKB-KW"/>
</dbReference>
<dbReference type="OrthoDB" id="9795618at2"/>
<proteinExistence type="predicted"/>
<dbReference type="InterPro" id="IPR018146">
    <property type="entry name" value="Glyoxalase_1_CS"/>
</dbReference>
<feature type="domain" description="VOC" evidence="2">
    <location>
        <begin position="4"/>
        <end position="140"/>
    </location>
</feature>